<dbReference type="PANTHER" id="PTHR46797:SF1">
    <property type="entry name" value="METHYLPHOSPHONATE SYNTHASE"/>
    <property type="match status" value="1"/>
</dbReference>
<dbReference type="Proteomes" id="UP000245216">
    <property type="component" value="Unassembled WGS sequence"/>
</dbReference>
<dbReference type="InterPro" id="IPR011051">
    <property type="entry name" value="RmlC_Cupin_sf"/>
</dbReference>
<dbReference type="InterPro" id="IPR001387">
    <property type="entry name" value="Cro/C1-type_HTH"/>
</dbReference>
<dbReference type="SMART" id="SM00530">
    <property type="entry name" value="HTH_XRE"/>
    <property type="match status" value="1"/>
</dbReference>
<dbReference type="InterPro" id="IPR013096">
    <property type="entry name" value="Cupin_2"/>
</dbReference>
<evidence type="ECO:0000256" key="1">
    <source>
        <dbReference type="ARBA" id="ARBA00023125"/>
    </source>
</evidence>
<evidence type="ECO:0000313" key="5">
    <source>
        <dbReference type="Proteomes" id="UP000245216"/>
    </source>
</evidence>
<dbReference type="Gene3D" id="1.10.260.40">
    <property type="entry name" value="lambda repressor-like DNA-binding domains"/>
    <property type="match status" value="1"/>
</dbReference>
<dbReference type="PROSITE" id="PS50943">
    <property type="entry name" value="HTH_CROC1"/>
    <property type="match status" value="1"/>
</dbReference>
<dbReference type="Pfam" id="PF07883">
    <property type="entry name" value="Cupin_2"/>
    <property type="match status" value="1"/>
</dbReference>
<reference evidence="4 5" key="1">
    <citation type="submission" date="2018-05" db="EMBL/GenBank/DDBJ databases">
        <title>Genome Sequence of an Efficient Indole-Degrading Bacterium, Alcaligenes sp.YBY.</title>
        <authorList>
            <person name="Yang B."/>
        </authorList>
    </citation>
    <scope>NUCLEOTIDE SEQUENCE [LARGE SCALE GENOMIC DNA]</scope>
    <source>
        <strain evidence="4 5">YBY</strain>
    </source>
</reference>
<dbReference type="GO" id="GO:0003700">
    <property type="term" value="F:DNA-binding transcription factor activity"/>
    <property type="evidence" value="ECO:0007669"/>
    <property type="project" value="TreeGrafter"/>
</dbReference>
<dbReference type="GO" id="GO:0005829">
    <property type="term" value="C:cytosol"/>
    <property type="evidence" value="ECO:0007669"/>
    <property type="project" value="TreeGrafter"/>
</dbReference>
<dbReference type="EMBL" id="QEXO01000001">
    <property type="protein sequence ID" value="PWE15836.1"/>
    <property type="molecule type" value="Genomic_DNA"/>
</dbReference>
<dbReference type="CDD" id="cd00093">
    <property type="entry name" value="HTH_XRE"/>
    <property type="match status" value="1"/>
</dbReference>
<evidence type="ECO:0000313" key="4">
    <source>
        <dbReference type="EMBL" id="PWE15836.1"/>
    </source>
</evidence>
<dbReference type="CDD" id="cd02209">
    <property type="entry name" value="cupin_XRE_C"/>
    <property type="match status" value="1"/>
</dbReference>
<dbReference type="Pfam" id="PF01381">
    <property type="entry name" value="HTH_3"/>
    <property type="match status" value="1"/>
</dbReference>
<dbReference type="SUPFAM" id="SSF47413">
    <property type="entry name" value="lambda repressor-like DNA-binding domains"/>
    <property type="match status" value="1"/>
</dbReference>
<dbReference type="InterPro" id="IPR050807">
    <property type="entry name" value="TransReg_Diox_bact_type"/>
</dbReference>
<comment type="caution">
    <text evidence="4">The sequence shown here is derived from an EMBL/GenBank/DDBJ whole genome shotgun (WGS) entry which is preliminary data.</text>
</comment>
<dbReference type="AlphaFoldDB" id="A0A2U2BPB5"/>
<dbReference type="Gene3D" id="2.60.120.10">
    <property type="entry name" value="Jelly Rolls"/>
    <property type="match status" value="1"/>
</dbReference>
<dbReference type="SUPFAM" id="SSF51182">
    <property type="entry name" value="RmlC-like cupins"/>
    <property type="match status" value="1"/>
</dbReference>
<organism evidence="4 5">
    <name type="scientific">Alcaligenes faecalis</name>
    <dbReference type="NCBI Taxonomy" id="511"/>
    <lineage>
        <taxon>Bacteria</taxon>
        <taxon>Pseudomonadati</taxon>
        <taxon>Pseudomonadota</taxon>
        <taxon>Betaproteobacteria</taxon>
        <taxon>Burkholderiales</taxon>
        <taxon>Alcaligenaceae</taxon>
        <taxon>Alcaligenes</taxon>
    </lineage>
</organism>
<proteinExistence type="predicted"/>
<dbReference type="GO" id="GO:0003677">
    <property type="term" value="F:DNA binding"/>
    <property type="evidence" value="ECO:0007669"/>
    <property type="project" value="UniProtKB-KW"/>
</dbReference>
<feature type="domain" description="HTH cro/C1-type" evidence="3">
    <location>
        <begin position="46"/>
        <end position="100"/>
    </location>
</feature>
<dbReference type="STRING" id="511.UZ73_01440"/>
<dbReference type="PANTHER" id="PTHR46797">
    <property type="entry name" value="HTH-TYPE TRANSCRIPTIONAL REGULATOR"/>
    <property type="match status" value="1"/>
</dbReference>
<name>A0A2U2BPB5_ALCFA</name>
<evidence type="ECO:0000256" key="2">
    <source>
        <dbReference type="SAM" id="MobiDB-lite"/>
    </source>
</evidence>
<keyword evidence="1" id="KW-0238">DNA-binding</keyword>
<accession>A0A2U2BPB5</accession>
<gene>
    <name evidence="4" type="ORF">DF183_03660</name>
</gene>
<feature type="region of interest" description="Disordered" evidence="2">
    <location>
        <begin position="1"/>
        <end position="38"/>
    </location>
</feature>
<protein>
    <submittedName>
        <fullName evidence="4">Helix-turn-helix domain-containing protein</fullName>
    </submittedName>
</protein>
<reference evidence="4 5" key="2">
    <citation type="submission" date="2018-05" db="EMBL/GenBank/DDBJ databases">
        <authorList>
            <person name="Lanie J.A."/>
            <person name="Ng W.-L."/>
            <person name="Kazmierczak K.M."/>
            <person name="Andrzejewski T.M."/>
            <person name="Davidsen T.M."/>
            <person name="Wayne K.J."/>
            <person name="Tettelin H."/>
            <person name="Glass J.I."/>
            <person name="Rusch D."/>
            <person name="Podicherti R."/>
            <person name="Tsui H.-C.T."/>
            <person name="Winkler M.E."/>
        </authorList>
    </citation>
    <scope>NUCLEOTIDE SEQUENCE [LARGE SCALE GENOMIC DNA]</scope>
    <source>
        <strain evidence="4 5">YBY</strain>
    </source>
</reference>
<sequence>MRPHPVGPYLPSYRSDVESGVTEELSSLSPNNDKPEQEEAAVCKRLRELRREHRLTLDTLAERSGFTKGYLSKIENGNKAPPIGTLARIARAMGVDLSVFFVDPDQDSPTMPLSQDSPVSVVHSWERKPVSRGGSEYGYDYVSLAHKKANRNMDPFMFTFPQHTDPQVFFEHAGEEFVYLLTGTVEFEFKIHGQLAKVRLEAGDSMYFESNTPHRGRALDGDAQALVVIIEPPSEE</sequence>
<dbReference type="InterPro" id="IPR014710">
    <property type="entry name" value="RmlC-like_jellyroll"/>
</dbReference>
<dbReference type="InterPro" id="IPR010982">
    <property type="entry name" value="Lambda_DNA-bd_dom_sf"/>
</dbReference>
<evidence type="ECO:0000259" key="3">
    <source>
        <dbReference type="PROSITE" id="PS50943"/>
    </source>
</evidence>